<accession>A0A8S5M361</accession>
<organism evidence="5">
    <name type="scientific">Siphoviridae sp. ctqpo8</name>
    <dbReference type="NCBI Taxonomy" id="2826469"/>
    <lineage>
        <taxon>Viruses</taxon>
        <taxon>Duplodnaviria</taxon>
        <taxon>Heunggongvirae</taxon>
        <taxon>Uroviricota</taxon>
        <taxon>Caudoviricetes</taxon>
    </lineage>
</organism>
<dbReference type="InterPro" id="IPR006944">
    <property type="entry name" value="Phage/GTA_portal"/>
</dbReference>
<evidence type="ECO:0000256" key="1">
    <source>
        <dbReference type="ARBA" id="ARBA00022950"/>
    </source>
</evidence>
<dbReference type="InterPro" id="IPR006427">
    <property type="entry name" value="Portal_HK97"/>
</dbReference>
<reference evidence="5" key="1">
    <citation type="journal article" date="2021" name="Proc. Natl. Acad. Sci. U.S.A.">
        <title>A Catalog of Tens of Thousands of Viruses from Human Metagenomes Reveals Hidden Associations with Chronic Diseases.</title>
        <authorList>
            <person name="Tisza M.J."/>
            <person name="Buck C.B."/>
        </authorList>
    </citation>
    <scope>NUCLEOTIDE SEQUENCE</scope>
    <source>
        <strain evidence="5">Ctqpo8</strain>
    </source>
</reference>
<evidence type="ECO:0000256" key="2">
    <source>
        <dbReference type="ARBA" id="ARBA00023009"/>
    </source>
</evidence>
<sequence length="397" mass="44866">MGIVRNIIARAALRFGIPVFYERRMFNTMGGDANVDTDFALKISTVWSCVDLLSGAMSTLPLHVKERTDSGRRVLYDHPVARLLMKPNPKMNGVIFRRAMMTSVCLRGNAYAFITARDAMQRPTRLDFVLPWNVSLWEGDDDIYYTIAGNEAKIPSRDVIHLKGLSMNGLLGLSPIRQHADLLETSGNSLDFARSFYKNGCRTTGVFKKDKTLSDEAYERLRRQLAEQYFGAKNAGKPLLLEDGLDYTAITIPPEDAQFIATRLQSVDEIAAIFRVPPHMVGNQSHSTYNNNEQQNLELYNLTLRPWIVNTEAEFNDKLLREDEKGRTYIDIDAKGLLRADTAARTAFYKEMFYIGAMNPNEIRASEDMDGYEGGDQFYHQANMEPVTGKSQNNGTE</sequence>
<evidence type="ECO:0000256" key="4">
    <source>
        <dbReference type="SAM" id="MobiDB-lite"/>
    </source>
</evidence>
<dbReference type="Gene3D" id="3.30.1120.70">
    <property type="match status" value="1"/>
</dbReference>
<feature type="region of interest" description="Disordered" evidence="4">
    <location>
        <begin position="371"/>
        <end position="397"/>
    </location>
</feature>
<keyword evidence="2" id="KW-1160">Virus entry into host cell</keyword>
<dbReference type="Gene3D" id="1.20.1270.210">
    <property type="match status" value="1"/>
</dbReference>
<keyword evidence="1" id="KW-0118">Viral capsid assembly</keyword>
<keyword evidence="2" id="KW-1171">Viral genome ejection through host cell envelope</keyword>
<name>A0A8S5M361_9CAUD</name>
<dbReference type="NCBIfam" id="TIGR01537">
    <property type="entry name" value="portal_HK97"/>
    <property type="match status" value="1"/>
</dbReference>
<protein>
    <submittedName>
        <fullName evidence="5">Portal protein</fullName>
    </submittedName>
</protein>
<proteinExistence type="predicted"/>
<keyword evidence="1" id="KW-1188">Viral release from host cell</keyword>
<keyword evidence="2" id="KW-1162">Viral penetration into host cytoplasm</keyword>
<dbReference type="EMBL" id="BK014804">
    <property type="protein sequence ID" value="DAD76507.1"/>
    <property type="molecule type" value="Genomic_DNA"/>
</dbReference>
<dbReference type="Pfam" id="PF04860">
    <property type="entry name" value="Phage_portal"/>
    <property type="match status" value="1"/>
</dbReference>
<evidence type="ECO:0000313" key="5">
    <source>
        <dbReference type="EMBL" id="DAD76507.1"/>
    </source>
</evidence>
<dbReference type="Gene3D" id="3.40.140.120">
    <property type="match status" value="1"/>
</dbReference>
<keyword evidence="3" id="KW-0231">Viral genome packaging</keyword>
<evidence type="ECO:0000256" key="3">
    <source>
        <dbReference type="ARBA" id="ARBA00023219"/>
    </source>
</evidence>